<dbReference type="PANTHER" id="PTHR36444:SF2">
    <property type="entry name" value="TRANSCRIPTIONAL REGULATOR PROTEIN YOBU-RELATED"/>
    <property type="match status" value="1"/>
</dbReference>
<dbReference type="KEGG" id="cgn:OK18_20235"/>
<dbReference type="SMART" id="SM00871">
    <property type="entry name" value="AraC_E_bind"/>
    <property type="match status" value="1"/>
</dbReference>
<dbReference type="EMBL" id="CP009928">
    <property type="protein sequence ID" value="AKK74628.1"/>
    <property type="molecule type" value="Genomic_DNA"/>
</dbReference>
<gene>
    <name evidence="2" type="ORF">OK18_20235</name>
</gene>
<proteinExistence type="predicted"/>
<dbReference type="RefSeq" id="WP_053329183.1">
    <property type="nucleotide sequence ID" value="NZ_CP009928.1"/>
</dbReference>
<protein>
    <submittedName>
        <fullName evidence="2">Transcriptional regulator</fullName>
    </submittedName>
</protein>
<evidence type="ECO:0000259" key="1">
    <source>
        <dbReference type="SMART" id="SM00871"/>
    </source>
</evidence>
<evidence type="ECO:0000313" key="2">
    <source>
        <dbReference type="EMBL" id="AKK74628.1"/>
    </source>
</evidence>
<dbReference type="InterPro" id="IPR029441">
    <property type="entry name" value="Cass2"/>
</dbReference>
<organism evidence="2 3">
    <name type="scientific">Chryseobacterium gallinarum</name>
    <dbReference type="NCBI Taxonomy" id="1324352"/>
    <lineage>
        <taxon>Bacteria</taxon>
        <taxon>Pseudomonadati</taxon>
        <taxon>Bacteroidota</taxon>
        <taxon>Flavobacteriia</taxon>
        <taxon>Flavobacteriales</taxon>
        <taxon>Weeksellaceae</taxon>
        <taxon>Chryseobacterium group</taxon>
        <taxon>Chryseobacterium</taxon>
    </lineage>
</organism>
<dbReference type="Pfam" id="PF14526">
    <property type="entry name" value="Cass2"/>
    <property type="match status" value="1"/>
</dbReference>
<dbReference type="PATRIC" id="fig|1324352.5.peg.4257"/>
<reference evidence="2 3" key="1">
    <citation type="submission" date="2014-11" db="EMBL/GenBank/DDBJ databases">
        <authorList>
            <person name="Park G.-S."/>
            <person name="Hong S.-J."/>
            <person name="Jung B.K."/>
            <person name="Khan A.R."/>
            <person name="Kwak Y."/>
            <person name="Shin J.-H."/>
        </authorList>
    </citation>
    <scope>NUCLEOTIDE SEQUENCE [LARGE SCALE GENOMIC DNA]</scope>
    <source>
        <strain evidence="2 3">DSM 27622</strain>
    </source>
</reference>
<evidence type="ECO:0000313" key="3">
    <source>
        <dbReference type="Proteomes" id="UP000035213"/>
    </source>
</evidence>
<dbReference type="Gene3D" id="3.20.80.10">
    <property type="entry name" value="Regulatory factor, effector binding domain"/>
    <property type="match status" value="1"/>
</dbReference>
<dbReference type="SUPFAM" id="SSF55136">
    <property type="entry name" value="Probable bacterial effector-binding domain"/>
    <property type="match status" value="1"/>
</dbReference>
<dbReference type="AlphaFoldDB" id="A0A0G3M9K4"/>
<dbReference type="InterPro" id="IPR011256">
    <property type="entry name" value="Reg_factor_effector_dom_sf"/>
</dbReference>
<accession>A0A0G3M9K4</accession>
<dbReference type="PANTHER" id="PTHR36444">
    <property type="entry name" value="TRANSCRIPTIONAL REGULATOR PROTEIN YOBU-RELATED"/>
    <property type="match status" value="1"/>
</dbReference>
<feature type="domain" description="AraC effector-binding" evidence="1">
    <location>
        <begin position="1"/>
        <end position="152"/>
    </location>
</feature>
<sequence>MIKTKIEPFKVIGITVRTTNENNQAAKDIEALWEKFITENIQGKIPNKVDNEVYSIYTDYEKDHTKPYTTLLGCKVEHLDHIPEGMTGKSFDGGDYIKFTAKGDLAEGLVINEWFKIWSMELGRSFTADFEIYGEKAQDASDAEVDIFIAVK</sequence>
<dbReference type="InterPro" id="IPR010499">
    <property type="entry name" value="AraC_E-bd"/>
</dbReference>
<dbReference type="Proteomes" id="UP000035213">
    <property type="component" value="Chromosome"/>
</dbReference>
<dbReference type="InterPro" id="IPR053182">
    <property type="entry name" value="YobU-like_regulator"/>
</dbReference>
<name>A0A0G3M9K4_CHRGL</name>
<dbReference type="STRING" id="1324352.OK18_20235"/>